<dbReference type="AlphaFoldDB" id="A0A6J4UJJ1"/>
<dbReference type="EMBL" id="CADCWI010000056">
    <property type="protein sequence ID" value="CAA9551344.1"/>
    <property type="molecule type" value="Genomic_DNA"/>
</dbReference>
<dbReference type="PANTHER" id="PTHR42912">
    <property type="entry name" value="METHYLTRANSFERASE"/>
    <property type="match status" value="1"/>
</dbReference>
<feature type="domain" description="Methyltransferase type 11" evidence="1">
    <location>
        <begin position="59"/>
        <end position="153"/>
    </location>
</feature>
<proteinExistence type="predicted"/>
<dbReference type="Pfam" id="PF08241">
    <property type="entry name" value="Methyltransf_11"/>
    <property type="match status" value="1"/>
</dbReference>
<gene>
    <name evidence="2" type="ORF">AVDCRST_MAG43-1079</name>
</gene>
<dbReference type="SUPFAM" id="SSF53335">
    <property type="entry name" value="S-adenosyl-L-methionine-dependent methyltransferases"/>
    <property type="match status" value="1"/>
</dbReference>
<name>A0A6J4UJJ1_9BACT</name>
<dbReference type="InterPro" id="IPR029063">
    <property type="entry name" value="SAM-dependent_MTases_sf"/>
</dbReference>
<evidence type="ECO:0000313" key="2">
    <source>
        <dbReference type="EMBL" id="CAA9551344.1"/>
    </source>
</evidence>
<dbReference type="InterPro" id="IPR013216">
    <property type="entry name" value="Methyltransf_11"/>
</dbReference>
<sequence length="244" mass="27005">MADSSSIEKRSSTLKNTGQTDFDSVADAYDDSLPIHVMDHYLAKRVAFIRQHVPPGRTLDVGCGTGVLAAKLSDEGYDVTGVDPFRGMLSYVRQRKQDLDAVHAFGEHLPFADNSFDLTYCVAVMHHVAEEQAVRETVLEMTRVTRPGGHVLIWDHNPRNPYWPILMKRVPQDTGAERLIPEREFLSGLVAGGAKPVVVKPLGFVPDFTPRPLTSTAIKAESVVERIPVLNRLCAHNVILAVKQ</sequence>
<dbReference type="CDD" id="cd02440">
    <property type="entry name" value="AdoMet_MTases"/>
    <property type="match status" value="1"/>
</dbReference>
<accession>A0A6J4UJJ1</accession>
<evidence type="ECO:0000259" key="1">
    <source>
        <dbReference type="Pfam" id="PF08241"/>
    </source>
</evidence>
<dbReference type="InterPro" id="IPR050508">
    <property type="entry name" value="Methyltransf_Superfamily"/>
</dbReference>
<reference evidence="2" key="1">
    <citation type="submission" date="2020-02" db="EMBL/GenBank/DDBJ databases">
        <authorList>
            <person name="Meier V. D."/>
        </authorList>
    </citation>
    <scope>NUCLEOTIDE SEQUENCE</scope>
    <source>
        <strain evidence="2">AVDCRST_MAG43</strain>
    </source>
</reference>
<dbReference type="Gene3D" id="3.40.50.150">
    <property type="entry name" value="Vaccinia Virus protein VP39"/>
    <property type="match status" value="1"/>
</dbReference>
<protein>
    <recommendedName>
        <fullName evidence="1">Methyltransferase type 11 domain-containing protein</fullName>
    </recommendedName>
</protein>
<dbReference type="PANTHER" id="PTHR42912:SF80">
    <property type="entry name" value="METHYLTRANSFERASE DOMAIN-CONTAINING PROTEIN"/>
    <property type="match status" value="1"/>
</dbReference>
<organism evidence="2">
    <name type="scientific">uncultured Thermomicrobiales bacterium</name>
    <dbReference type="NCBI Taxonomy" id="1645740"/>
    <lineage>
        <taxon>Bacteria</taxon>
        <taxon>Pseudomonadati</taxon>
        <taxon>Thermomicrobiota</taxon>
        <taxon>Thermomicrobia</taxon>
        <taxon>Thermomicrobiales</taxon>
        <taxon>environmental samples</taxon>
    </lineage>
</organism>
<dbReference type="GO" id="GO:0008757">
    <property type="term" value="F:S-adenosylmethionine-dependent methyltransferase activity"/>
    <property type="evidence" value="ECO:0007669"/>
    <property type="project" value="InterPro"/>
</dbReference>